<dbReference type="SMART" id="SM00060">
    <property type="entry name" value="FN3"/>
    <property type="match status" value="5"/>
</dbReference>
<evidence type="ECO:0000259" key="4">
    <source>
        <dbReference type="PROSITE" id="PS50853"/>
    </source>
</evidence>
<dbReference type="Proteomes" id="UP000001554">
    <property type="component" value="Chromosome 3"/>
</dbReference>
<feature type="region of interest" description="Disordered" evidence="2">
    <location>
        <begin position="552"/>
        <end position="591"/>
    </location>
</feature>
<reference evidence="5" key="1">
    <citation type="journal article" date="2020" name="Nat. Ecol. Evol.">
        <title>Deeply conserved synteny resolves early events in vertebrate evolution.</title>
        <authorList>
            <person name="Simakov O."/>
            <person name="Marletaz F."/>
            <person name="Yue J.X."/>
            <person name="O'Connell B."/>
            <person name="Jenkins J."/>
            <person name="Brandt A."/>
            <person name="Calef R."/>
            <person name="Tung C.H."/>
            <person name="Huang T.K."/>
            <person name="Schmutz J."/>
            <person name="Satoh N."/>
            <person name="Yu J.K."/>
            <person name="Putnam N.H."/>
            <person name="Green R.E."/>
            <person name="Rokhsar D.S."/>
        </authorList>
    </citation>
    <scope>NUCLEOTIDE SEQUENCE [LARGE SCALE GENOMIC DNA]</scope>
    <source>
        <strain evidence="5">S238N-H82</strain>
    </source>
</reference>
<proteinExistence type="predicted"/>
<feature type="region of interest" description="Disordered" evidence="2">
    <location>
        <begin position="716"/>
        <end position="746"/>
    </location>
</feature>
<dbReference type="InterPro" id="IPR003961">
    <property type="entry name" value="FN3_dom"/>
</dbReference>
<reference evidence="6" key="2">
    <citation type="submission" date="2025-08" db="UniProtKB">
        <authorList>
            <consortium name="RefSeq"/>
        </authorList>
    </citation>
    <scope>IDENTIFICATION</scope>
    <source>
        <strain evidence="6">S238N-H82</strain>
        <tissue evidence="6">Testes</tissue>
    </source>
</reference>
<feature type="transmembrane region" description="Helical" evidence="3">
    <location>
        <begin position="930"/>
        <end position="949"/>
    </location>
</feature>
<evidence type="ECO:0000256" key="1">
    <source>
        <dbReference type="ARBA" id="ARBA00022737"/>
    </source>
</evidence>
<dbReference type="Pfam" id="PF00041">
    <property type="entry name" value="fn3"/>
    <property type="match status" value="3"/>
</dbReference>
<dbReference type="KEGG" id="bfo:118411709"/>
<sequence>MDSFSLHWLYPSAHFSGCHIWYQDVLEGAEPMELVTSRTSGNYGNAYVTIDGLKSGTKYNVTVRAVVGTTESLDDVLVQCITEMDNPTFLACTSATYSSFAISWTRPNAPLLGYTANLTLVDAIASRNRTVTTTNAAPQNETLVFYDAAADKEYRVALVANGLYSDSFPVEVTCATLTPPPENFQVVTATETSVQVSWRNQRTDSLAIGYRVWITRRHTGKSVVTRYVPTSSTDVTFNDLSPAVEYVISATSINRHNEGLEVTITAATRTDPPNALGVDDWTTDTISMSWIPSKAVLTAYNITYTGDGRGTSIQKSGDVDRCELTGLVPGTRYDIGVVAVSRLGRSITVSTTAVTDTDPPSSLRASVAAATWMLLEWTPPVANVHSYQLDISDEYDSAITVLRNFDANMVNIDRSTRTSPGKSTELPLSSTTTSTPVSDHTIHTTSLARTTESPGQKLQQFVEEVDISDLVRPEDILTVTSNINDIISADGDTNSPLPPSVLKSAADAVLDLADAMKGSQGASAENMGTIANAMVQTASIVVDMLPETPVKSTADSLSGSDVDINNMELSPKQQVDRLKKKKKEKENAQRETAESIVTSLDKVADTLLALQPANVAYRTTFNTERVAVAVVRSPANEDIQVHSGQIVANIPGREMKTQTNDVLDFKMSVFQKNPYSWAASTGGQNISSPVAFVTMKENDPGSRTEKRRLNMDFPFVPAQPRGQPPDPTPLDRATKQPGAVEGNGKVSNRENMTYHTFTVPEGNVVPVVHLNWWATEAIFHVYSAYGYLPTAEKYAEKRVVRVDGYEAWLKGTNFSISFTPNMTYHGGRLYVGVENIGAARSPRRSLVQSPDKEAALSLSVVGCSSWKDNMKQWALGDCDVKVDMKDAVASCKCHMTGSRIAVGTMTLPVPNSIDFINAFRNFRNLSDNSVVFSTVVSEYILYILILVLLDFQRIRASVKPVSQ</sequence>
<feature type="region of interest" description="Disordered" evidence="2">
    <location>
        <begin position="413"/>
        <end position="440"/>
    </location>
</feature>
<dbReference type="GeneID" id="118411709"/>
<protein>
    <submittedName>
        <fullName evidence="6">Fibronectin-like</fullName>
    </submittedName>
</protein>
<dbReference type="Gene3D" id="2.60.40.10">
    <property type="entry name" value="Immunoglobulins"/>
    <property type="match status" value="4"/>
</dbReference>
<gene>
    <name evidence="6" type="primary">LOC118411709</name>
</gene>
<feature type="domain" description="Fibronectin type-III" evidence="4">
    <location>
        <begin position="274"/>
        <end position="360"/>
    </location>
</feature>
<keyword evidence="3" id="KW-0812">Transmembrane</keyword>
<dbReference type="OrthoDB" id="6130531at2759"/>
<accession>A0A9J7MJQ2</accession>
<evidence type="ECO:0000256" key="3">
    <source>
        <dbReference type="SAM" id="Phobius"/>
    </source>
</evidence>
<evidence type="ECO:0000256" key="2">
    <source>
        <dbReference type="SAM" id="MobiDB-lite"/>
    </source>
</evidence>
<dbReference type="PROSITE" id="PS50853">
    <property type="entry name" value="FN3"/>
    <property type="match status" value="3"/>
</dbReference>
<keyword evidence="1" id="KW-0677">Repeat</keyword>
<dbReference type="InterPro" id="IPR013783">
    <property type="entry name" value="Ig-like_fold"/>
</dbReference>
<evidence type="ECO:0000313" key="6">
    <source>
        <dbReference type="RefSeq" id="XP_035670082.1"/>
    </source>
</evidence>
<dbReference type="InterPro" id="IPR050991">
    <property type="entry name" value="ECM_Regulatory_Proteins"/>
</dbReference>
<evidence type="ECO:0000313" key="5">
    <source>
        <dbReference type="Proteomes" id="UP000001554"/>
    </source>
</evidence>
<organism evidence="5 6">
    <name type="scientific">Branchiostoma floridae</name>
    <name type="common">Florida lancelet</name>
    <name type="synonym">Amphioxus</name>
    <dbReference type="NCBI Taxonomy" id="7739"/>
    <lineage>
        <taxon>Eukaryota</taxon>
        <taxon>Metazoa</taxon>
        <taxon>Chordata</taxon>
        <taxon>Cephalochordata</taxon>
        <taxon>Leptocardii</taxon>
        <taxon>Amphioxiformes</taxon>
        <taxon>Branchiostomatidae</taxon>
        <taxon>Branchiostoma</taxon>
    </lineage>
</organism>
<dbReference type="CDD" id="cd00063">
    <property type="entry name" value="FN3"/>
    <property type="match status" value="3"/>
</dbReference>
<dbReference type="PANTHER" id="PTHR46708:SF2">
    <property type="entry name" value="FIBRONECTIN TYPE-III DOMAIN-CONTAINING PROTEIN"/>
    <property type="match status" value="1"/>
</dbReference>
<keyword evidence="3" id="KW-0472">Membrane</keyword>
<name>A0A9J7MJQ2_BRAFL</name>
<dbReference type="SUPFAM" id="SSF49265">
    <property type="entry name" value="Fibronectin type III"/>
    <property type="match status" value="2"/>
</dbReference>
<feature type="compositionally biased region" description="Low complexity" evidence="2">
    <location>
        <begin position="423"/>
        <end position="438"/>
    </location>
</feature>
<feature type="domain" description="Fibronectin type-III" evidence="4">
    <location>
        <begin position="1"/>
        <end position="85"/>
    </location>
</feature>
<dbReference type="RefSeq" id="XP_035670082.1">
    <property type="nucleotide sequence ID" value="XM_035814189.1"/>
</dbReference>
<keyword evidence="3" id="KW-1133">Transmembrane helix</keyword>
<feature type="domain" description="Fibronectin type-III" evidence="4">
    <location>
        <begin position="180"/>
        <end position="273"/>
    </location>
</feature>
<keyword evidence="5" id="KW-1185">Reference proteome</keyword>
<dbReference type="InterPro" id="IPR036116">
    <property type="entry name" value="FN3_sf"/>
</dbReference>
<dbReference type="OMA" id="WATEAIF"/>
<dbReference type="AlphaFoldDB" id="A0A9J7MJQ2"/>
<dbReference type="PANTHER" id="PTHR46708">
    <property type="entry name" value="TENASCIN"/>
    <property type="match status" value="1"/>
</dbReference>